<keyword evidence="4" id="KW-1185">Reference proteome</keyword>
<feature type="signal peptide" evidence="2">
    <location>
        <begin position="1"/>
        <end position="16"/>
    </location>
</feature>
<keyword evidence="2" id="KW-0732">Signal</keyword>
<feature type="compositionally biased region" description="Basic and acidic residues" evidence="1">
    <location>
        <begin position="419"/>
        <end position="428"/>
    </location>
</feature>
<protein>
    <submittedName>
        <fullName evidence="3">Uncharacterized protein</fullName>
    </submittedName>
</protein>
<organism evidence="3 4">
    <name type="scientific">Pelagomonas calceolata</name>
    <dbReference type="NCBI Taxonomy" id="35677"/>
    <lineage>
        <taxon>Eukaryota</taxon>
        <taxon>Sar</taxon>
        <taxon>Stramenopiles</taxon>
        <taxon>Ochrophyta</taxon>
        <taxon>Pelagophyceae</taxon>
        <taxon>Pelagomonadales</taxon>
        <taxon>Pelagomonadaceae</taxon>
        <taxon>Pelagomonas</taxon>
    </lineage>
</organism>
<feature type="region of interest" description="Disordered" evidence="1">
    <location>
        <begin position="81"/>
        <end position="137"/>
    </location>
</feature>
<feature type="compositionally biased region" description="Low complexity" evidence="1">
    <location>
        <begin position="111"/>
        <end position="121"/>
    </location>
</feature>
<feature type="compositionally biased region" description="Basic residues" evidence="1">
    <location>
        <begin position="198"/>
        <end position="215"/>
    </location>
</feature>
<feature type="region of interest" description="Disordered" evidence="1">
    <location>
        <begin position="406"/>
        <end position="488"/>
    </location>
</feature>
<evidence type="ECO:0000256" key="2">
    <source>
        <dbReference type="SAM" id="SignalP"/>
    </source>
</evidence>
<feature type="region of interest" description="Disordered" evidence="1">
    <location>
        <begin position="189"/>
        <end position="215"/>
    </location>
</feature>
<comment type="caution">
    <text evidence="3">The sequence shown here is derived from an EMBL/GenBank/DDBJ whole genome shotgun (WGS) entry which is preliminary data.</text>
</comment>
<feature type="compositionally biased region" description="Low complexity" evidence="1">
    <location>
        <begin position="446"/>
        <end position="460"/>
    </location>
</feature>
<evidence type="ECO:0000313" key="3">
    <source>
        <dbReference type="EMBL" id="CAH0373552.1"/>
    </source>
</evidence>
<reference evidence="3" key="1">
    <citation type="submission" date="2021-11" db="EMBL/GenBank/DDBJ databases">
        <authorList>
            <consortium name="Genoscope - CEA"/>
            <person name="William W."/>
        </authorList>
    </citation>
    <scope>NUCLEOTIDE SEQUENCE</scope>
</reference>
<feature type="compositionally biased region" description="Basic residues" evidence="1">
    <location>
        <begin position="461"/>
        <end position="483"/>
    </location>
</feature>
<dbReference type="AlphaFoldDB" id="A0A8J2WYI1"/>
<dbReference type="Proteomes" id="UP000789595">
    <property type="component" value="Unassembled WGS sequence"/>
</dbReference>
<dbReference type="EMBL" id="CAKKNE010000004">
    <property type="protein sequence ID" value="CAH0373552.1"/>
    <property type="molecule type" value="Genomic_DNA"/>
</dbReference>
<evidence type="ECO:0000313" key="4">
    <source>
        <dbReference type="Proteomes" id="UP000789595"/>
    </source>
</evidence>
<feature type="compositionally biased region" description="Low complexity" evidence="1">
    <location>
        <begin position="248"/>
        <end position="264"/>
    </location>
</feature>
<feature type="region of interest" description="Disordered" evidence="1">
    <location>
        <begin position="247"/>
        <end position="302"/>
    </location>
</feature>
<proteinExistence type="predicted"/>
<feature type="compositionally biased region" description="Low complexity" evidence="1">
    <location>
        <begin position="281"/>
        <end position="301"/>
    </location>
</feature>
<accession>A0A8J2WYI1</accession>
<sequence length="517" mass="56126">MRYLLLLLTQARQCAALHRALAASRALDNCPPIATRHRPTAPQHLHLHARGNQRRRPTCSCAGQCASNRPAVRHVEDDATLEAVDEDPRGPRLGKTGAVGAGARPRRRRSCCSAAAAPTRAQVRPPPRRRGDAVQRRRRVDGVGFSRFGPASPVHMRLAGAHSTADTGCGRCETSVARICGVTTKVTAGGGSPPRNRFASRRARGGHVVSTRRRCHGHHDDVGAIFAVAQEIGTSIFLANKGLERRQASAAPPRSAPVAPSRRVGGTGERRRWRRDGGMGTHARAAGAGRGGAHSTSSTSALDRGRAASSNFAFDVAVGACVLLLRDVPQRAAKASFTPARRPLRSSWIARGGHLKLADPTHGRARPHTRALSSRPMAWEAFGSSCRRPELVRRARQGLGACPRRARLERAAATRRPAHRNDRVDDASRGAGTNDPEGRGEPAPSPRRATPAPRPTAQRVRQARHRRRELRWPRRPPLRRRRRPPLDGMSKLRRGWRVAPESCKRPAVVALPVSCVV</sequence>
<evidence type="ECO:0000256" key="1">
    <source>
        <dbReference type="SAM" id="MobiDB-lite"/>
    </source>
</evidence>
<name>A0A8J2WYI1_9STRA</name>
<feature type="chain" id="PRO_5035295475" evidence="2">
    <location>
        <begin position="17"/>
        <end position="517"/>
    </location>
</feature>
<gene>
    <name evidence="3" type="ORF">PECAL_4P07600</name>
</gene>